<evidence type="ECO:0000313" key="1">
    <source>
        <dbReference type="EMBL" id="CAG8817626.1"/>
    </source>
</evidence>
<protein>
    <submittedName>
        <fullName evidence="1">33556_t:CDS:1</fullName>
    </submittedName>
</protein>
<dbReference type="Proteomes" id="UP000789920">
    <property type="component" value="Unassembled WGS sequence"/>
</dbReference>
<evidence type="ECO:0000313" key="2">
    <source>
        <dbReference type="Proteomes" id="UP000789920"/>
    </source>
</evidence>
<proteinExistence type="predicted"/>
<reference evidence="1" key="1">
    <citation type="submission" date="2021-06" db="EMBL/GenBank/DDBJ databases">
        <authorList>
            <person name="Kallberg Y."/>
            <person name="Tangrot J."/>
            <person name="Rosling A."/>
        </authorList>
    </citation>
    <scope>NUCLEOTIDE SEQUENCE</scope>
    <source>
        <strain evidence="1">MA461A</strain>
    </source>
</reference>
<keyword evidence="2" id="KW-1185">Reference proteome</keyword>
<organism evidence="1 2">
    <name type="scientific">Racocetra persica</name>
    <dbReference type="NCBI Taxonomy" id="160502"/>
    <lineage>
        <taxon>Eukaryota</taxon>
        <taxon>Fungi</taxon>
        <taxon>Fungi incertae sedis</taxon>
        <taxon>Mucoromycota</taxon>
        <taxon>Glomeromycotina</taxon>
        <taxon>Glomeromycetes</taxon>
        <taxon>Diversisporales</taxon>
        <taxon>Gigasporaceae</taxon>
        <taxon>Racocetra</taxon>
    </lineage>
</organism>
<gene>
    <name evidence="1" type="ORF">RPERSI_LOCUS24729</name>
</gene>
<dbReference type="EMBL" id="CAJVQC010080036">
    <property type="protein sequence ID" value="CAG8817626.1"/>
    <property type="molecule type" value="Genomic_DNA"/>
</dbReference>
<comment type="caution">
    <text evidence="1">The sequence shown here is derived from an EMBL/GenBank/DDBJ whole genome shotgun (WGS) entry which is preliminary data.</text>
</comment>
<feature type="non-terminal residue" evidence="1">
    <location>
        <position position="1"/>
    </location>
</feature>
<accession>A0ACA9RYG0</accession>
<name>A0ACA9RYG0_9GLOM</name>
<sequence length="46" mass="5263">GGVIVFDKSVTDTLYKIKISSRITFVILLILFAKYDDFAEYSMLNN</sequence>